<organism evidence="1">
    <name type="scientific">Homo sapiens</name>
    <name type="common">Human</name>
    <dbReference type="NCBI Taxonomy" id="9606"/>
    <lineage>
        <taxon>Eukaryota</taxon>
        <taxon>Metazoa</taxon>
        <taxon>Chordata</taxon>
        <taxon>Craniata</taxon>
        <taxon>Vertebrata</taxon>
        <taxon>Euteleostomi</taxon>
        <taxon>Mammalia</taxon>
        <taxon>Eutheria</taxon>
        <taxon>Euarchontoglires</taxon>
        <taxon>Primates</taxon>
        <taxon>Haplorrhini</taxon>
        <taxon>Catarrhini</taxon>
        <taxon>Hominidae</taxon>
        <taxon>Homo</taxon>
    </lineage>
</organism>
<sequence>MLTISQLLSLGRRQLEVFTDKIAFIPKCDFSSVSTYYVTRSICTAAI</sequence>
<proteinExistence type="predicted"/>
<dbReference type="AlphaFoldDB" id="L8E874"/>
<reference evidence="1" key="1">
    <citation type="journal article" date="2013" name="PLoS ONE">
        <title>Direct detection of alternative open reading frames translation products in human significantly expands the proteome.</title>
        <authorList>
            <person name="Vanderperre B."/>
            <person name="Lucier J.-F."/>
            <person name="Motard J."/>
            <person name="Tremblay G."/>
            <person name="Vanderperre S."/>
            <person name="Wisztorski M."/>
            <person name="Salzet M."/>
            <person name="Boisvert F.-M."/>
            <person name="Roucou X."/>
        </authorList>
    </citation>
    <scope>NUCLEOTIDE SEQUENCE</scope>
</reference>
<dbReference type="EMBL" id="HF583817">
    <property type="protein sequence ID" value="CCQ43314.1"/>
    <property type="molecule type" value="Genomic_DNA"/>
</dbReference>
<accession>L8E874</accession>
<protein>
    <submittedName>
        <fullName evidence="1">Alternative protein UBE2K</fullName>
    </submittedName>
</protein>
<gene>
    <name evidence="1" type="primary">UBE2K</name>
</gene>
<name>L8E874_HUMAN</name>
<evidence type="ECO:0000313" key="1">
    <source>
        <dbReference type="EMBL" id="CCQ43314.1"/>
    </source>
</evidence>
<dbReference type="ChiTaRS" id="UBE2K">
    <property type="organism name" value="human"/>
</dbReference>
<dbReference type="OrthoDB" id="9993688at2759"/>